<gene>
    <name evidence="1" type="ORF">AAD027_06395</name>
</gene>
<evidence type="ECO:0000313" key="1">
    <source>
        <dbReference type="EMBL" id="MEL1264002.1"/>
    </source>
</evidence>
<accession>A0ABU9J053</accession>
<protein>
    <submittedName>
        <fullName evidence="1">Uncharacterized protein</fullName>
    </submittedName>
</protein>
<dbReference type="Proteomes" id="UP001459204">
    <property type="component" value="Unassembled WGS sequence"/>
</dbReference>
<comment type="caution">
    <text evidence="1">The sequence shown here is derived from an EMBL/GenBank/DDBJ whole genome shotgun (WGS) entry which is preliminary data.</text>
</comment>
<organism evidence="1 2">
    <name type="scientific">Pseudoxanthomonas putridarboris</name>
    <dbReference type="NCBI Taxonomy" id="752605"/>
    <lineage>
        <taxon>Bacteria</taxon>
        <taxon>Pseudomonadati</taxon>
        <taxon>Pseudomonadota</taxon>
        <taxon>Gammaproteobacteria</taxon>
        <taxon>Lysobacterales</taxon>
        <taxon>Lysobacteraceae</taxon>
        <taxon>Pseudoxanthomonas</taxon>
    </lineage>
</organism>
<proteinExistence type="predicted"/>
<name>A0ABU9J053_9GAMM</name>
<dbReference type="EMBL" id="JBBWWT010000002">
    <property type="protein sequence ID" value="MEL1264002.1"/>
    <property type="molecule type" value="Genomic_DNA"/>
</dbReference>
<evidence type="ECO:0000313" key="2">
    <source>
        <dbReference type="Proteomes" id="UP001459204"/>
    </source>
</evidence>
<reference evidence="1 2" key="1">
    <citation type="submission" date="2024-04" db="EMBL/GenBank/DDBJ databases">
        <title>Draft genome sequence of Pseudoxanthomonas putridarboris WD12.</title>
        <authorList>
            <person name="Oh J."/>
        </authorList>
    </citation>
    <scope>NUCLEOTIDE SEQUENCE [LARGE SCALE GENOMIC DNA]</scope>
    <source>
        <strain evidence="1 2">WD12</strain>
    </source>
</reference>
<dbReference type="RefSeq" id="WP_341725181.1">
    <property type="nucleotide sequence ID" value="NZ_JBBWWT010000002.1"/>
</dbReference>
<sequence length="89" mass="9830">MAVPTKATALMARIKYQLRPVGTTTLGRCPTCLRKSPGGQPCAECLTDDLGELIANKGAAMRWLDSERQASQDELTVLRLERSMRDPLR</sequence>
<keyword evidence="2" id="KW-1185">Reference proteome</keyword>